<dbReference type="Gene3D" id="1.20.1260.10">
    <property type="match status" value="2"/>
</dbReference>
<evidence type="ECO:0000259" key="3">
    <source>
        <dbReference type="Pfam" id="PF02915"/>
    </source>
</evidence>
<dbReference type="Proteomes" id="UP000075737">
    <property type="component" value="Unassembled WGS sequence"/>
</dbReference>
<comment type="cofactor">
    <cofactor evidence="2">
        <name>Mn(2+)</name>
        <dbReference type="ChEBI" id="CHEBI:29035"/>
    </cofactor>
    <text evidence="2">Binds 2 manganese ions per subunit.</text>
</comment>
<dbReference type="STRING" id="520767.ATZ99_00570"/>
<feature type="binding site" evidence="2">
    <location>
        <position position="70"/>
    </location>
    <ligand>
        <name>Mn(2+)</name>
        <dbReference type="ChEBI" id="CHEBI:29035"/>
        <label>1</label>
    </ligand>
</feature>
<protein>
    <recommendedName>
        <fullName evidence="3">Rubrerythrin diiron-binding domain-containing protein</fullName>
    </recommendedName>
</protein>
<accession>A0A162N452</accession>
<feature type="binding site" evidence="2">
    <location>
        <position position="67"/>
    </location>
    <ligand>
        <name>Mn(2+)</name>
        <dbReference type="ChEBI" id="CHEBI:29035"/>
        <label>1</label>
    </ligand>
</feature>
<feature type="binding site" evidence="2">
    <location>
        <position position="37"/>
    </location>
    <ligand>
        <name>Mn(2+)</name>
        <dbReference type="ChEBI" id="CHEBI:29035"/>
        <label>1</label>
    </ligand>
</feature>
<dbReference type="OrthoDB" id="9791649at2"/>
<dbReference type="Pfam" id="PF02915">
    <property type="entry name" value="Rubrerythrin"/>
    <property type="match status" value="1"/>
</dbReference>
<dbReference type="EMBL" id="LOHZ01000014">
    <property type="protein sequence ID" value="KYO69184.1"/>
    <property type="molecule type" value="Genomic_DNA"/>
</dbReference>
<dbReference type="SUPFAM" id="SSF47240">
    <property type="entry name" value="Ferritin-like"/>
    <property type="match status" value="1"/>
</dbReference>
<sequence>MNEIFDINDEKKFFQLIENNRAYIKYLYEDYAGPSSELTAILQYTYQTIIVGNKKIKNLIKKISYDEMEHLEGLGTAIWESGFDPRFWYLNYFNAKYVNYEMDLKKLLLKNIEDETFAAKRYREQAEKIEDPRISSMLLDFARDEERHAMLFKKAYISLFGRS</sequence>
<name>A0A162N452_9FIRM</name>
<dbReference type="GO" id="GO:0046872">
    <property type="term" value="F:metal ion binding"/>
    <property type="evidence" value="ECO:0007669"/>
    <property type="project" value="UniProtKB-KW"/>
</dbReference>
<keyword evidence="2" id="KW-0464">Manganese</keyword>
<dbReference type="InterPro" id="IPR009078">
    <property type="entry name" value="Ferritin-like_SF"/>
</dbReference>
<dbReference type="RefSeq" id="WP_068747259.1">
    <property type="nucleotide sequence ID" value="NZ_LOHZ01000014.1"/>
</dbReference>
<keyword evidence="5" id="KW-1185">Reference proteome</keyword>
<proteinExistence type="inferred from homology"/>
<dbReference type="InterPro" id="IPR012347">
    <property type="entry name" value="Ferritin-like"/>
</dbReference>
<comment type="similarity">
    <text evidence="1">Belongs to the manganese catalase family.</text>
</comment>
<keyword evidence="2" id="KW-0479">Metal-binding</keyword>
<evidence type="ECO:0000256" key="2">
    <source>
        <dbReference type="PIRSR" id="PIRSR607760-1"/>
    </source>
</evidence>
<evidence type="ECO:0000313" key="5">
    <source>
        <dbReference type="Proteomes" id="UP000075737"/>
    </source>
</evidence>
<reference evidence="4 5" key="1">
    <citation type="submission" date="2015-12" db="EMBL/GenBank/DDBJ databases">
        <title>Draft genome of Thermovenabulum gondwanense isolated from a red thermophilic microbial mat colonisisng an outflow channel of a bore well.</title>
        <authorList>
            <person name="Patel B.K."/>
        </authorList>
    </citation>
    <scope>NUCLEOTIDE SEQUENCE [LARGE SCALE GENOMIC DNA]</scope>
    <source>
        <strain evidence="4 5">R270</strain>
    </source>
</reference>
<evidence type="ECO:0000313" key="4">
    <source>
        <dbReference type="EMBL" id="KYO69184.1"/>
    </source>
</evidence>
<comment type="caution">
    <text evidence="4">The sequence shown here is derived from an EMBL/GenBank/DDBJ whole genome shotgun (WGS) entry which is preliminary data.</text>
</comment>
<dbReference type="Pfam" id="PF05067">
    <property type="entry name" value="Mn_catalase"/>
    <property type="match status" value="1"/>
</dbReference>
<dbReference type="InterPro" id="IPR003251">
    <property type="entry name" value="Rr_diiron-bd_dom"/>
</dbReference>
<dbReference type="GO" id="GO:0016491">
    <property type="term" value="F:oxidoreductase activity"/>
    <property type="evidence" value="ECO:0007669"/>
    <property type="project" value="InterPro"/>
</dbReference>
<dbReference type="InterPro" id="IPR007760">
    <property type="entry name" value="Mn_catalase"/>
</dbReference>
<dbReference type="AlphaFoldDB" id="A0A162N452"/>
<evidence type="ECO:0000256" key="1">
    <source>
        <dbReference type="ARBA" id="ARBA00007644"/>
    </source>
</evidence>
<feature type="domain" description="Rubrerythrin diiron-binding" evidence="3">
    <location>
        <begin position="106"/>
        <end position="161"/>
    </location>
</feature>
<organism evidence="4 5">
    <name type="scientific">Thermovenabulum gondwanense</name>
    <dbReference type="NCBI Taxonomy" id="520767"/>
    <lineage>
        <taxon>Bacteria</taxon>
        <taxon>Bacillati</taxon>
        <taxon>Bacillota</taxon>
        <taxon>Clostridia</taxon>
        <taxon>Thermosediminibacterales</taxon>
        <taxon>Thermosediminibacteraceae</taxon>
        <taxon>Thermovenabulum</taxon>
    </lineage>
</organism>
<gene>
    <name evidence="4" type="ORF">ATZ99_00570</name>
</gene>